<protein>
    <submittedName>
        <fullName evidence="1">Uncharacterized protein</fullName>
    </submittedName>
</protein>
<dbReference type="PANTHER" id="PTHR47553">
    <property type="entry name" value="MYOSIN-11"/>
    <property type="match status" value="1"/>
</dbReference>
<gene>
    <name evidence="1" type="ORF">ANE_LOCUS4240</name>
</gene>
<reference evidence="1" key="1">
    <citation type="submission" date="2019-07" db="EMBL/GenBank/DDBJ databases">
        <authorList>
            <person name="Dittberner H."/>
        </authorList>
    </citation>
    <scope>NUCLEOTIDE SEQUENCE [LARGE SCALE GENOMIC DNA]</scope>
</reference>
<dbReference type="OrthoDB" id="1694976at2759"/>
<comment type="caution">
    <text evidence="1">The sequence shown here is derived from an EMBL/GenBank/DDBJ whole genome shotgun (WGS) entry which is preliminary data.</text>
</comment>
<organism evidence="1 2">
    <name type="scientific">Arabis nemorensis</name>
    <dbReference type="NCBI Taxonomy" id="586526"/>
    <lineage>
        <taxon>Eukaryota</taxon>
        <taxon>Viridiplantae</taxon>
        <taxon>Streptophyta</taxon>
        <taxon>Embryophyta</taxon>
        <taxon>Tracheophyta</taxon>
        <taxon>Spermatophyta</taxon>
        <taxon>Magnoliopsida</taxon>
        <taxon>eudicotyledons</taxon>
        <taxon>Gunneridae</taxon>
        <taxon>Pentapetalae</taxon>
        <taxon>rosids</taxon>
        <taxon>malvids</taxon>
        <taxon>Brassicales</taxon>
        <taxon>Brassicaceae</taxon>
        <taxon>Arabideae</taxon>
        <taxon>Arabis</taxon>
    </lineage>
</organism>
<dbReference type="Proteomes" id="UP000489600">
    <property type="component" value="Unassembled WGS sequence"/>
</dbReference>
<dbReference type="PANTHER" id="PTHR47553:SF1">
    <property type="entry name" value="RING_FYVE_PHD ZINC FINGER SUPERFAMILY PROTEIN"/>
    <property type="match status" value="1"/>
</dbReference>
<keyword evidence="2" id="KW-1185">Reference proteome</keyword>
<sequence>MSSRDRFKLQQESLSHKREAMKLWREGKMEEAEAELEIAKTLEAQLEDATSSSKSEQMDDVAVEDFLDPQLMSALKAIGLDSSVKPRIQTTRVIMRSG</sequence>
<proteinExistence type="predicted"/>
<accession>A0A565AZ53</accession>
<dbReference type="EMBL" id="CABITT030000002">
    <property type="protein sequence ID" value="VVA93795.1"/>
    <property type="molecule type" value="Genomic_DNA"/>
</dbReference>
<evidence type="ECO:0000313" key="1">
    <source>
        <dbReference type="EMBL" id="VVA93795.1"/>
    </source>
</evidence>
<name>A0A565AZ53_9BRAS</name>
<evidence type="ECO:0000313" key="2">
    <source>
        <dbReference type="Proteomes" id="UP000489600"/>
    </source>
</evidence>
<dbReference type="AlphaFoldDB" id="A0A565AZ53"/>